<evidence type="ECO:0008006" key="3">
    <source>
        <dbReference type="Google" id="ProtNLM"/>
    </source>
</evidence>
<accession>A0A017TG25</accession>
<evidence type="ECO:0000313" key="1">
    <source>
        <dbReference type="EMBL" id="EYF08248.1"/>
    </source>
</evidence>
<name>A0A017TG25_9BACT</name>
<dbReference type="RefSeq" id="WP_052374111.1">
    <property type="nucleotide sequence ID" value="NZ_ASRX01000005.1"/>
</dbReference>
<dbReference type="EMBL" id="ASRX01000005">
    <property type="protein sequence ID" value="EYF08248.1"/>
    <property type="molecule type" value="Genomic_DNA"/>
</dbReference>
<dbReference type="InterPro" id="IPR025355">
    <property type="entry name" value="DUF4259"/>
</dbReference>
<protein>
    <recommendedName>
        <fullName evidence="3">DUF4259 domain-containing protein</fullName>
    </recommendedName>
</protein>
<dbReference type="Proteomes" id="UP000019678">
    <property type="component" value="Unassembled WGS sequence"/>
</dbReference>
<evidence type="ECO:0000313" key="2">
    <source>
        <dbReference type="Proteomes" id="UP000019678"/>
    </source>
</evidence>
<comment type="caution">
    <text evidence="1">The sequence shown here is derived from an EMBL/GenBank/DDBJ whole genome shotgun (WGS) entry which is preliminary data.</text>
</comment>
<organism evidence="1 2">
    <name type="scientific">Chondromyces apiculatus DSM 436</name>
    <dbReference type="NCBI Taxonomy" id="1192034"/>
    <lineage>
        <taxon>Bacteria</taxon>
        <taxon>Pseudomonadati</taxon>
        <taxon>Myxococcota</taxon>
        <taxon>Polyangia</taxon>
        <taxon>Polyangiales</taxon>
        <taxon>Polyangiaceae</taxon>
        <taxon>Chondromyces</taxon>
    </lineage>
</organism>
<dbReference type="eggNOG" id="ENOG5033DI3">
    <property type="taxonomic scope" value="Bacteria"/>
</dbReference>
<dbReference type="OrthoDB" id="7594887at2"/>
<keyword evidence="2" id="KW-1185">Reference proteome</keyword>
<sequence length="460" mass="48471">MGTWGSGPFENDAAGDFLAEAQGSPSRTLAKVLRHLARAPADTYLEIDDTGAGWAACELVALAFGQGDTASLDGHLLDVVAKLAPKEEHRRLALEVLPRIADPATSELADLWHEGEDGALFDAAIADLRKRLEAASAGPREVPKPKPGDVIALRTGGPLREAGGGQQEALAPAAAPSPELVIVQVVGSSEVAVFEGTFADEAAALAAVKGHPARRVPAAVNKILRRGQVLANVPLRKELRGKKAYADECGAIEEYALSTASGGGVRIVSYEEVREHELFLMHDEDAIRAVALGSRPPARVRSPDAREAALHADHAAAWAARREVTTPGPFGDLVYLEALLGWIADTGLHNAVQSLCMVADGQTGYGRPSEDAERRSYAFAGLVALWRGTWPAEHWPTALAGRLPAPPTAADLAKALRAARTLADRVITRDAELRLIWDGAPDGGAGLRGWVASLKEALGA</sequence>
<dbReference type="AlphaFoldDB" id="A0A017TG25"/>
<dbReference type="Pfam" id="PF14078">
    <property type="entry name" value="DUF4259"/>
    <property type="match status" value="1"/>
</dbReference>
<gene>
    <name evidence="1" type="ORF">CAP_6009</name>
</gene>
<dbReference type="STRING" id="1192034.CAP_6009"/>
<proteinExistence type="predicted"/>
<reference evidence="1 2" key="1">
    <citation type="submission" date="2013-05" db="EMBL/GenBank/DDBJ databases">
        <title>Genome assembly of Chondromyces apiculatus DSM 436.</title>
        <authorList>
            <person name="Sharma G."/>
            <person name="Khatri I."/>
            <person name="Kaur C."/>
            <person name="Mayilraj S."/>
            <person name="Subramanian S."/>
        </authorList>
    </citation>
    <scope>NUCLEOTIDE SEQUENCE [LARGE SCALE GENOMIC DNA]</scope>
    <source>
        <strain evidence="1 2">DSM 436</strain>
    </source>
</reference>